<organism evidence="1 2">
    <name type="scientific">Gossypium mustelinum</name>
    <name type="common">Cotton</name>
    <name type="synonym">Gossypium caicoense</name>
    <dbReference type="NCBI Taxonomy" id="34275"/>
    <lineage>
        <taxon>Eukaryota</taxon>
        <taxon>Viridiplantae</taxon>
        <taxon>Streptophyta</taxon>
        <taxon>Embryophyta</taxon>
        <taxon>Tracheophyta</taxon>
        <taxon>Spermatophyta</taxon>
        <taxon>Magnoliopsida</taxon>
        <taxon>eudicotyledons</taxon>
        <taxon>Gunneridae</taxon>
        <taxon>Pentapetalae</taxon>
        <taxon>rosids</taxon>
        <taxon>malvids</taxon>
        <taxon>Malvales</taxon>
        <taxon>Malvaceae</taxon>
        <taxon>Malvoideae</taxon>
        <taxon>Gossypium</taxon>
    </lineage>
</organism>
<evidence type="ECO:0000313" key="1">
    <source>
        <dbReference type="EMBL" id="TYJ09349.1"/>
    </source>
</evidence>
<sequence>MNVEWRHLVGGNRIAIPPLFLDEQLSHSLLRHFLHSANLPNHHSVKGLRIAYSTTGVIAKFPPNKFTLYLFTHRSSISSLL</sequence>
<reference evidence="1 2" key="1">
    <citation type="submission" date="2019-07" db="EMBL/GenBank/DDBJ databases">
        <title>WGS assembly of Gossypium mustelinum.</title>
        <authorList>
            <person name="Chen Z.J."/>
            <person name="Sreedasyam A."/>
            <person name="Ando A."/>
            <person name="Song Q."/>
            <person name="De L."/>
            <person name="Hulse-Kemp A."/>
            <person name="Ding M."/>
            <person name="Ye W."/>
            <person name="Kirkbride R."/>
            <person name="Jenkins J."/>
            <person name="Plott C."/>
            <person name="Lovell J."/>
            <person name="Lin Y.-M."/>
            <person name="Vaughn R."/>
            <person name="Liu B."/>
            <person name="Li W."/>
            <person name="Simpson S."/>
            <person name="Scheffler B."/>
            <person name="Saski C."/>
            <person name="Grover C."/>
            <person name="Hu G."/>
            <person name="Conover J."/>
            <person name="Carlson J."/>
            <person name="Shu S."/>
            <person name="Boston L."/>
            <person name="Williams M."/>
            <person name="Peterson D."/>
            <person name="Mcgee K."/>
            <person name="Jones D."/>
            <person name="Wendel J."/>
            <person name="Stelly D."/>
            <person name="Grimwood J."/>
            <person name="Schmutz J."/>
        </authorList>
    </citation>
    <scope>NUCLEOTIDE SEQUENCE [LARGE SCALE GENOMIC DNA]</scope>
    <source>
        <strain evidence="1">1408120.09</strain>
    </source>
</reference>
<dbReference type="Proteomes" id="UP000323597">
    <property type="component" value="Chromosome A11"/>
</dbReference>
<protein>
    <submittedName>
        <fullName evidence="1">Uncharacterized protein</fullName>
    </submittedName>
</protein>
<dbReference type="EMBL" id="CM017646">
    <property type="protein sequence ID" value="TYJ09349.1"/>
    <property type="molecule type" value="Genomic_DNA"/>
</dbReference>
<evidence type="ECO:0000313" key="2">
    <source>
        <dbReference type="Proteomes" id="UP000323597"/>
    </source>
</evidence>
<gene>
    <name evidence="1" type="ORF">E1A91_A11G135100v1</name>
</gene>
<name>A0A5D2X639_GOSMU</name>
<keyword evidence="2" id="KW-1185">Reference proteome</keyword>
<proteinExistence type="predicted"/>
<dbReference type="AlphaFoldDB" id="A0A5D2X639"/>
<accession>A0A5D2X639</accession>